<keyword evidence="2" id="KW-1185">Reference proteome</keyword>
<proteinExistence type="predicted"/>
<sequence>MPSFVALEVLWSSYGAVSETPTPKKAIGLLRPIIRTVWGGFALSRNYDFRGRFPDGSADVAQCKSRRLAVSRPTGLPIS</sequence>
<evidence type="ECO:0000313" key="1">
    <source>
        <dbReference type="EMBL" id="KZT40717.1"/>
    </source>
</evidence>
<protein>
    <submittedName>
        <fullName evidence="1">Uncharacterized protein</fullName>
    </submittedName>
</protein>
<evidence type="ECO:0000313" key="2">
    <source>
        <dbReference type="Proteomes" id="UP000076798"/>
    </source>
</evidence>
<dbReference type="Proteomes" id="UP000076798">
    <property type="component" value="Unassembled WGS sequence"/>
</dbReference>
<dbReference type="AlphaFoldDB" id="A0A166FJI3"/>
<accession>A0A166FJI3</accession>
<organism evidence="1 2">
    <name type="scientific">Sistotremastrum suecicum HHB10207 ss-3</name>
    <dbReference type="NCBI Taxonomy" id="1314776"/>
    <lineage>
        <taxon>Eukaryota</taxon>
        <taxon>Fungi</taxon>
        <taxon>Dikarya</taxon>
        <taxon>Basidiomycota</taxon>
        <taxon>Agaricomycotina</taxon>
        <taxon>Agaricomycetes</taxon>
        <taxon>Sistotremastrales</taxon>
        <taxon>Sistotremastraceae</taxon>
        <taxon>Sistotremastrum</taxon>
    </lineage>
</organism>
<dbReference type="EMBL" id="KV428029">
    <property type="protein sequence ID" value="KZT40717.1"/>
    <property type="molecule type" value="Genomic_DNA"/>
</dbReference>
<reference evidence="1 2" key="1">
    <citation type="journal article" date="2016" name="Mol. Biol. Evol.">
        <title>Comparative Genomics of Early-Diverging Mushroom-Forming Fungi Provides Insights into the Origins of Lignocellulose Decay Capabilities.</title>
        <authorList>
            <person name="Nagy L.G."/>
            <person name="Riley R."/>
            <person name="Tritt A."/>
            <person name="Adam C."/>
            <person name="Daum C."/>
            <person name="Floudas D."/>
            <person name="Sun H."/>
            <person name="Yadav J.S."/>
            <person name="Pangilinan J."/>
            <person name="Larsson K.H."/>
            <person name="Matsuura K."/>
            <person name="Barry K."/>
            <person name="Labutti K."/>
            <person name="Kuo R."/>
            <person name="Ohm R.A."/>
            <person name="Bhattacharya S.S."/>
            <person name="Shirouzu T."/>
            <person name="Yoshinaga Y."/>
            <person name="Martin F.M."/>
            <person name="Grigoriev I.V."/>
            <person name="Hibbett D.S."/>
        </authorList>
    </citation>
    <scope>NUCLEOTIDE SEQUENCE [LARGE SCALE GENOMIC DNA]</scope>
    <source>
        <strain evidence="1 2">HHB10207 ss-3</strain>
    </source>
</reference>
<name>A0A166FJI3_9AGAM</name>
<gene>
    <name evidence="1" type="ORF">SISSUDRAFT_1043854</name>
</gene>